<evidence type="ECO:0000313" key="2">
    <source>
        <dbReference type="EMBL" id="MED6265424.1"/>
    </source>
</evidence>
<evidence type="ECO:0000256" key="1">
    <source>
        <dbReference type="SAM" id="MobiDB-lite"/>
    </source>
</evidence>
<evidence type="ECO:0000313" key="3">
    <source>
        <dbReference type="Proteomes" id="UP001352852"/>
    </source>
</evidence>
<feature type="compositionally biased region" description="Basic and acidic residues" evidence="1">
    <location>
        <begin position="59"/>
        <end position="70"/>
    </location>
</feature>
<dbReference type="EMBL" id="JAHUTJ010002893">
    <property type="protein sequence ID" value="MED6265424.1"/>
    <property type="molecule type" value="Genomic_DNA"/>
</dbReference>
<gene>
    <name evidence="2" type="ORF">CHARACLAT_025277</name>
</gene>
<feature type="non-terminal residue" evidence="2">
    <location>
        <position position="1"/>
    </location>
</feature>
<name>A0ABU7CU71_9TELE</name>
<protein>
    <submittedName>
        <fullName evidence="2">Uncharacterized protein</fullName>
    </submittedName>
</protein>
<proteinExistence type="predicted"/>
<organism evidence="2 3">
    <name type="scientific">Characodon lateralis</name>
    <dbReference type="NCBI Taxonomy" id="208331"/>
    <lineage>
        <taxon>Eukaryota</taxon>
        <taxon>Metazoa</taxon>
        <taxon>Chordata</taxon>
        <taxon>Craniata</taxon>
        <taxon>Vertebrata</taxon>
        <taxon>Euteleostomi</taxon>
        <taxon>Actinopterygii</taxon>
        <taxon>Neopterygii</taxon>
        <taxon>Teleostei</taxon>
        <taxon>Neoteleostei</taxon>
        <taxon>Acanthomorphata</taxon>
        <taxon>Ovalentaria</taxon>
        <taxon>Atherinomorphae</taxon>
        <taxon>Cyprinodontiformes</taxon>
        <taxon>Goodeidae</taxon>
        <taxon>Characodon</taxon>
    </lineage>
</organism>
<accession>A0ABU7CU71</accession>
<keyword evidence="3" id="KW-1185">Reference proteome</keyword>
<feature type="region of interest" description="Disordered" evidence="1">
    <location>
        <begin position="1"/>
        <end position="70"/>
    </location>
</feature>
<comment type="caution">
    <text evidence="2">The sequence shown here is derived from an EMBL/GenBank/DDBJ whole genome shotgun (WGS) entry which is preliminary data.</text>
</comment>
<reference evidence="2 3" key="1">
    <citation type="submission" date="2021-06" db="EMBL/GenBank/DDBJ databases">
        <authorList>
            <person name="Palmer J.M."/>
        </authorList>
    </citation>
    <scope>NUCLEOTIDE SEQUENCE [LARGE SCALE GENOMIC DNA]</scope>
    <source>
        <strain evidence="2 3">CL_MEX2019</strain>
        <tissue evidence="2">Muscle</tissue>
    </source>
</reference>
<dbReference type="Proteomes" id="UP001352852">
    <property type="component" value="Unassembled WGS sequence"/>
</dbReference>
<sequence length="70" mass="7914">ELITMDTALVWHPNPENLSPPKVENSLHTKEKTPQGPNLEGNLVGKSPLSHTRTRSKRPGQEKQMMEEEN</sequence>